<organism evidence="1">
    <name type="scientific">Gasterosteus aculeatus</name>
    <name type="common">Three-spined stickleback</name>
    <dbReference type="NCBI Taxonomy" id="69293"/>
    <lineage>
        <taxon>Eukaryota</taxon>
        <taxon>Metazoa</taxon>
        <taxon>Chordata</taxon>
        <taxon>Craniata</taxon>
        <taxon>Vertebrata</taxon>
        <taxon>Euteleostomi</taxon>
        <taxon>Actinopterygii</taxon>
        <taxon>Neopterygii</taxon>
        <taxon>Teleostei</taxon>
        <taxon>Neoteleostei</taxon>
        <taxon>Acanthomorphata</taxon>
        <taxon>Eupercaria</taxon>
        <taxon>Perciformes</taxon>
        <taxon>Cottioidei</taxon>
        <taxon>Gasterosteales</taxon>
        <taxon>Gasterosteidae</taxon>
        <taxon>Gasterosteus</taxon>
    </lineage>
</organism>
<evidence type="ECO:0000313" key="1">
    <source>
        <dbReference type="Ensembl" id="ENSGACP00000013284.1"/>
    </source>
</evidence>
<sequence length="147" mass="16445">MQLRLRLFAQSWTRFNGSKSPACVAERVASRTPGGVTCFVVDDLESHVFVCGSRWLLYLFRSPSGLRADPACPPVSDLREATWTTARRVVPEHRQPGEERAPLRFYLSLPEPLCCSSPNAGPVVAIGWRPELHRSMNLFTGIRLNPP</sequence>
<dbReference type="AlphaFoldDB" id="G3P6R1"/>
<proteinExistence type="predicted"/>
<name>G3P6R1_GASAC</name>
<reference evidence="1" key="2">
    <citation type="submission" date="2024-04" db="UniProtKB">
        <authorList>
            <consortium name="Ensembl"/>
        </authorList>
    </citation>
    <scope>IDENTIFICATION</scope>
</reference>
<dbReference type="InParanoid" id="G3P6R1"/>
<accession>G3P6R1</accession>
<protein>
    <submittedName>
        <fullName evidence="1">Uncharacterized protein</fullName>
    </submittedName>
</protein>
<dbReference type="Bgee" id="ENSGACG00000010061">
    <property type="expression patterns" value="Expressed in embryo and 5 other cell types or tissues"/>
</dbReference>
<reference evidence="1" key="1">
    <citation type="submission" date="2006-01" db="EMBL/GenBank/DDBJ databases">
        <authorList>
            <person name="Lindblad-Toh K."/>
            <person name="Mauceli E."/>
            <person name="Grabherr M."/>
            <person name="Chang J.L."/>
            <person name="Lander E.S."/>
        </authorList>
    </citation>
    <scope>NUCLEOTIDE SEQUENCE [LARGE SCALE GENOMIC DNA]</scope>
</reference>
<dbReference type="Ensembl" id="ENSGACT00000013309.1">
    <property type="protein sequence ID" value="ENSGACP00000013284.1"/>
    <property type="gene ID" value="ENSGACG00000010061.1"/>
</dbReference>